<accession>A0A4Y2EU74</accession>
<dbReference type="Proteomes" id="UP000499080">
    <property type="component" value="Unassembled WGS sequence"/>
</dbReference>
<keyword evidence="2" id="KW-1185">Reference proteome</keyword>
<proteinExistence type="predicted"/>
<dbReference type="EMBL" id="BGPR01000691">
    <property type="protein sequence ID" value="GBM31728.1"/>
    <property type="molecule type" value="Genomic_DNA"/>
</dbReference>
<reference evidence="1 2" key="1">
    <citation type="journal article" date="2019" name="Sci. Rep.">
        <title>Orb-weaving spider Araneus ventricosus genome elucidates the spidroin gene catalogue.</title>
        <authorList>
            <person name="Kono N."/>
            <person name="Nakamura H."/>
            <person name="Ohtoshi R."/>
            <person name="Moran D.A.P."/>
            <person name="Shinohara A."/>
            <person name="Yoshida Y."/>
            <person name="Fujiwara M."/>
            <person name="Mori M."/>
            <person name="Tomita M."/>
            <person name="Arakawa K."/>
        </authorList>
    </citation>
    <scope>NUCLEOTIDE SEQUENCE [LARGE SCALE GENOMIC DNA]</scope>
</reference>
<gene>
    <name evidence="1" type="ORF">AVEN_45647_1</name>
</gene>
<evidence type="ECO:0000313" key="2">
    <source>
        <dbReference type="Proteomes" id="UP000499080"/>
    </source>
</evidence>
<comment type="caution">
    <text evidence="1">The sequence shown here is derived from an EMBL/GenBank/DDBJ whole genome shotgun (WGS) entry which is preliminary data.</text>
</comment>
<protein>
    <submittedName>
        <fullName evidence="1">Uncharacterized protein</fullName>
    </submittedName>
</protein>
<organism evidence="1 2">
    <name type="scientific">Araneus ventricosus</name>
    <name type="common">Orbweaver spider</name>
    <name type="synonym">Epeira ventricosa</name>
    <dbReference type="NCBI Taxonomy" id="182803"/>
    <lineage>
        <taxon>Eukaryota</taxon>
        <taxon>Metazoa</taxon>
        <taxon>Ecdysozoa</taxon>
        <taxon>Arthropoda</taxon>
        <taxon>Chelicerata</taxon>
        <taxon>Arachnida</taxon>
        <taxon>Araneae</taxon>
        <taxon>Araneomorphae</taxon>
        <taxon>Entelegynae</taxon>
        <taxon>Araneoidea</taxon>
        <taxon>Araneidae</taxon>
        <taxon>Araneus</taxon>
    </lineage>
</organism>
<name>A0A4Y2EU74_ARAVE</name>
<evidence type="ECO:0000313" key="1">
    <source>
        <dbReference type="EMBL" id="GBM31728.1"/>
    </source>
</evidence>
<sequence>MVSNNSIDTDVKDVTAVLIAAADRSIPKSSNTFKKQRKVWWHSDCHEAKKKQRKVWWHSDCHEAKKKQRKVWTRFCYSPSTANLICYKQAKVNSRTIHRRSKRESWGKYISSINSTISSKKLWERVKKNCGISRSSNIRILYNNGIPVKSLQNCKLHCFRISPHHKKQ</sequence>
<dbReference type="AlphaFoldDB" id="A0A4Y2EU74"/>